<dbReference type="HAMAP" id="MF_01201">
    <property type="entry name" value="Ala_racemase"/>
    <property type="match status" value="1"/>
</dbReference>
<dbReference type="GO" id="GO:0030170">
    <property type="term" value="F:pyridoxal phosphate binding"/>
    <property type="evidence" value="ECO:0007669"/>
    <property type="project" value="UniProtKB-UniRule"/>
</dbReference>
<dbReference type="SMART" id="SM01005">
    <property type="entry name" value="Ala_racemase_C"/>
    <property type="match status" value="1"/>
</dbReference>
<dbReference type="SUPFAM" id="SSF50621">
    <property type="entry name" value="Alanine racemase C-terminal domain-like"/>
    <property type="match status" value="1"/>
</dbReference>
<comment type="similarity">
    <text evidence="5">Belongs to the alanine racemase family.</text>
</comment>
<feature type="domain" description="Alanine racemase C-terminal" evidence="8">
    <location>
        <begin position="253"/>
        <end position="381"/>
    </location>
</feature>
<name>A0A2A4XBY8_9GAMM</name>
<dbReference type="Gene3D" id="2.40.37.10">
    <property type="entry name" value="Lyase, Ornithine Decarboxylase, Chain A, domain 1"/>
    <property type="match status" value="1"/>
</dbReference>
<dbReference type="AlphaFoldDB" id="A0A2A4XBY8"/>
<evidence type="ECO:0000256" key="1">
    <source>
        <dbReference type="ARBA" id="ARBA00000316"/>
    </source>
</evidence>
<protein>
    <recommendedName>
        <fullName evidence="5">Alanine racemase</fullName>
        <ecNumber evidence="5">5.1.1.1</ecNumber>
    </recommendedName>
</protein>
<dbReference type="Pfam" id="PF00842">
    <property type="entry name" value="Ala_racemase_C"/>
    <property type="match status" value="1"/>
</dbReference>
<dbReference type="GO" id="GO:0030632">
    <property type="term" value="P:D-alanine biosynthetic process"/>
    <property type="evidence" value="ECO:0007669"/>
    <property type="project" value="UniProtKB-UniRule"/>
</dbReference>
<dbReference type="PRINTS" id="PR00992">
    <property type="entry name" value="ALARACEMASE"/>
</dbReference>
<evidence type="ECO:0000259" key="8">
    <source>
        <dbReference type="SMART" id="SM01005"/>
    </source>
</evidence>
<feature type="binding site" evidence="5 7">
    <location>
        <position position="141"/>
    </location>
    <ligand>
        <name>substrate</name>
    </ligand>
</feature>
<dbReference type="GO" id="GO:0008784">
    <property type="term" value="F:alanine racemase activity"/>
    <property type="evidence" value="ECO:0007669"/>
    <property type="project" value="UniProtKB-UniRule"/>
</dbReference>
<evidence type="ECO:0000313" key="10">
    <source>
        <dbReference type="Proteomes" id="UP000218767"/>
    </source>
</evidence>
<dbReference type="UniPathway" id="UPA00042">
    <property type="reaction ID" value="UER00497"/>
</dbReference>
<dbReference type="EC" id="5.1.1.1" evidence="5"/>
<dbReference type="InterPro" id="IPR011079">
    <property type="entry name" value="Ala_racemase_C"/>
</dbReference>
<feature type="active site" description="Proton acceptor; specific for L-alanine" evidence="5">
    <location>
        <position position="274"/>
    </location>
</feature>
<feature type="active site" description="Proton acceptor; specific for D-alanine" evidence="5">
    <location>
        <position position="38"/>
    </location>
</feature>
<dbReference type="PANTHER" id="PTHR30511:SF0">
    <property type="entry name" value="ALANINE RACEMASE, CATABOLIC-RELATED"/>
    <property type="match status" value="1"/>
</dbReference>
<comment type="caution">
    <text evidence="9">The sequence shown here is derived from an EMBL/GenBank/DDBJ whole genome shotgun (WGS) entry which is preliminary data.</text>
</comment>
<comment type="pathway">
    <text evidence="5">Amino-acid biosynthesis; D-alanine biosynthesis; D-alanine from L-alanine: step 1/1.</text>
</comment>
<dbReference type="InterPro" id="IPR009006">
    <property type="entry name" value="Ala_racemase/Decarboxylase_C"/>
</dbReference>
<dbReference type="InterPro" id="IPR000821">
    <property type="entry name" value="Ala_racemase"/>
</dbReference>
<sequence>MIDSSPRACATIDLRALKKNLSQVSVHCPESQIVPVIKANAYGHGVEQVALALKAMHKKFAALAVASTEEAMQLRTLGINTPILLLSGFRNRAEMDLCLNHKIEPVIHSMYQFEAIEKYLQTEILSGVGRVWVKFNSGMNRLGLDKEQALQVYGDLHRHPETEVVLMSHLASADDLDSQSAIEFTKRQIAEFDSLKQQIANSTQGPVQASLAASAGILEHPQTHHQFVRPGFMLYGGSPFVNRTAEEAGLLPVMTLRAQIIAINNVETGGTIGYGATHRCEQYTRVGIVSIGYADGYPRSAKNGTPVLVNSKHGPRRAGLLGRVSMDTIAIDLTGIDTVKLGDEVVLWGDGLPADEVAHYADTISYELFCKVTKRVEFVYTDE</sequence>
<keyword evidence="4 5" id="KW-0413">Isomerase</keyword>
<dbReference type="Proteomes" id="UP000218767">
    <property type="component" value="Unassembled WGS sequence"/>
</dbReference>
<evidence type="ECO:0000256" key="3">
    <source>
        <dbReference type="ARBA" id="ARBA00022898"/>
    </source>
</evidence>
<dbReference type="FunFam" id="3.20.20.10:FF:000002">
    <property type="entry name" value="Alanine racemase"/>
    <property type="match status" value="1"/>
</dbReference>
<evidence type="ECO:0000256" key="4">
    <source>
        <dbReference type="ARBA" id="ARBA00023235"/>
    </source>
</evidence>
<evidence type="ECO:0000256" key="5">
    <source>
        <dbReference type="HAMAP-Rule" id="MF_01201"/>
    </source>
</evidence>
<dbReference type="InterPro" id="IPR029066">
    <property type="entry name" value="PLP-binding_barrel"/>
</dbReference>
<evidence type="ECO:0000256" key="6">
    <source>
        <dbReference type="PIRSR" id="PIRSR600821-50"/>
    </source>
</evidence>
<dbReference type="Pfam" id="PF01168">
    <property type="entry name" value="Ala_racemase_N"/>
    <property type="match status" value="1"/>
</dbReference>
<feature type="modified residue" description="N6-(pyridoxal phosphate)lysine" evidence="5 6">
    <location>
        <position position="38"/>
    </location>
</feature>
<comment type="cofactor">
    <cofactor evidence="2 5 6">
        <name>pyridoxal 5'-phosphate</name>
        <dbReference type="ChEBI" id="CHEBI:597326"/>
    </cofactor>
</comment>
<accession>A0A2A4XBY8</accession>
<evidence type="ECO:0000256" key="2">
    <source>
        <dbReference type="ARBA" id="ARBA00001933"/>
    </source>
</evidence>
<organism evidence="9 10">
    <name type="scientific">SAR86 cluster bacterium</name>
    <dbReference type="NCBI Taxonomy" id="2030880"/>
    <lineage>
        <taxon>Bacteria</taxon>
        <taxon>Pseudomonadati</taxon>
        <taxon>Pseudomonadota</taxon>
        <taxon>Gammaproteobacteria</taxon>
        <taxon>SAR86 cluster</taxon>
    </lineage>
</organism>
<proteinExistence type="inferred from homology"/>
<dbReference type="PANTHER" id="PTHR30511">
    <property type="entry name" value="ALANINE RACEMASE"/>
    <property type="match status" value="1"/>
</dbReference>
<comment type="function">
    <text evidence="5">Catalyzes the interconversion of L-alanine and D-alanine. May also act on other amino acids.</text>
</comment>
<dbReference type="PROSITE" id="PS00395">
    <property type="entry name" value="ALANINE_RACEMASE"/>
    <property type="match status" value="1"/>
</dbReference>
<feature type="binding site" evidence="5 7">
    <location>
        <position position="326"/>
    </location>
    <ligand>
        <name>substrate</name>
    </ligand>
</feature>
<dbReference type="NCBIfam" id="TIGR00492">
    <property type="entry name" value="alr"/>
    <property type="match status" value="1"/>
</dbReference>
<reference evidence="10" key="1">
    <citation type="submission" date="2017-08" db="EMBL/GenBank/DDBJ databases">
        <title>A dynamic microbial community with high functional redundancy inhabits the cold, oxic subseafloor aquifer.</title>
        <authorList>
            <person name="Tully B.J."/>
            <person name="Wheat C.G."/>
            <person name="Glazer B.T."/>
            <person name="Huber J.A."/>
        </authorList>
    </citation>
    <scope>NUCLEOTIDE SEQUENCE [LARGE SCALE GENOMIC DNA]</scope>
</reference>
<gene>
    <name evidence="9" type="primary">alr</name>
    <name evidence="9" type="ORF">COB20_04600</name>
</gene>
<dbReference type="InterPro" id="IPR001608">
    <property type="entry name" value="Ala_racemase_N"/>
</dbReference>
<dbReference type="GO" id="GO:0005829">
    <property type="term" value="C:cytosol"/>
    <property type="evidence" value="ECO:0007669"/>
    <property type="project" value="TreeGrafter"/>
</dbReference>
<evidence type="ECO:0000313" key="9">
    <source>
        <dbReference type="EMBL" id="PCI79567.1"/>
    </source>
</evidence>
<dbReference type="SUPFAM" id="SSF51419">
    <property type="entry name" value="PLP-binding barrel"/>
    <property type="match status" value="1"/>
</dbReference>
<dbReference type="EMBL" id="NVUL01000016">
    <property type="protein sequence ID" value="PCI79567.1"/>
    <property type="molecule type" value="Genomic_DNA"/>
</dbReference>
<comment type="catalytic activity">
    <reaction evidence="1 5">
        <text>L-alanine = D-alanine</text>
        <dbReference type="Rhea" id="RHEA:20249"/>
        <dbReference type="ChEBI" id="CHEBI:57416"/>
        <dbReference type="ChEBI" id="CHEBI:57972"/>
        <dbReference type="EC" id="5.1.1.1"/>
    </reaction>
</comment>
<dbReference type="Gene3D" id="3.20.20.10">
    <property type="entry name" value="Alanine racemase"/>
    <property type="match status" value="1"/>
</dbReference>
<evidence type="ECO:0000256" key="7">
    <source>
        <dbReference type="PIRSR" id="PIRSR600821-52"/>
    </source>
</evidence>
<dbReference type="InterPro" id="IPR020622">
    <property type="entry name" value="Ala_racemase_pyridoxalP-BS"/>
</dbReference>
<keyword evidence="3 5" id="KW-0663">Pyridoxal phosphate</keyword>